<dbReference type="AlphaFoldDB" id="A0A4C1XFN3"/>
<gene>
    <name evidence="1" type="ORF">EVAR_96027_1</name>
</gene>
<accession>A0A4C1XFN3</accession>
<proteinExistence type="predicted"/>
<sequence>MVFYRKFARNFYCRERQVTAHRIPWAASSPQPRVRALGAPDKRLLRQHTGQTCSSPRSQFRFCNVRLFSDLKPSTLALRGSGARQRLLSLMLCQHSEQRLNVLSESQFDQSCKIWSIHPREVTSVLPDFLRGNRISNEGGLGWRRRGMGYRNFHLLDETQQRHLILHIRMLCRASVGAQEYEKEGVAKRSAKCMSGHILKLEYPRSPLGGPAVAHSTPFRATSAPFPAIYRAPSPSPAVNGA</sequence>
<evidence type="ECO:0000313" key="1">
    <source>
        <dbReference type="EMBL" id="GBP61782.1"/>
    </source>
</evidence>
<name>A0A4C1XFN3_EUMVA</name>
<dbReference type="Proteomes" id="UP000299102">
    <property type="component" value="Unassembled WGS sequence"/>
</dbReference>
<organism evidence="1 2">
    <name type="scientific">Eumeta variegata</name>
    <name type="common">Bagworm moth</name>
    <name type="synonym">Eumeta japonica</name>
    <dbReference type="NCBI Taxonomy" id="151549"/>
    <lineage>
        <taxon>Eukaryota</taxon>
        <taxon>Metazoa</taxon>
        <taxon>Ecdysozoa</taxon>
        <taxon>Arthropoda</taxon>
        <taxon>Hexapoda</taxon>
        <taxon>Insecta</taxon>
        <taxon>Pterygota</taxon>
        <taxon>Neoptera</taxon>
        <taxon>Endopterygota</taxon>
        <taxon>Lepidoptera</taxon>
        <taxon>Glossata</taxon>
        <taxon>Ditrysia</taxon>
        <taxon>Tineoidea</taxon>
        <taxon>Psychidae</taxon>
        <taxon>Oiketicinae</taxon>
        <taxon>Eumeta</taxon>
    </lineage>
</organism>
<reference evidence="1 2" key="1">
    <citation type="journal article" date="2019" name="Commun. Biol.">
        <title>The bagworm genome reveals a unique fibroin gene that provides high tensile strength.</title>
        <authorList>
            <person name="Kono N."/>
            <person name="Nakamura H."/>
            <person name="Ohtoshi R."/>
            <person name="Tomita M."/>
            <person name="Numata K."/>
            <person name="Arakawa K."/>
        </authorList>
    </citation>
    <scope>NUCLEOTIDE SEQUENCE [LARGE SCALE GENOMIC DNA]</scope>
</reference>
<protein>
    <submittedName>
        <fullName evidence="1">Uncharacterized protein</fullName>
    </submittedName>
</protein>
<comment type="caution">
    <text evidence="1">The sequence shown here is derived from an EMBL/GenBank/DDBJ whole genome shotgun (WGS) entry which is preliminary data.</text>
</comment>
<evidence type="ECO:0000313" key="2">
    <source>
        <dbReference type="Proteomes" id="UP000299102"/>
    </source>
</evidence>
<dbReference type="EMBL" id="BGZK01000822">
    <property type="protein sequence ID" value="GBP61782.1"/>
    <property type="molecule type" value="Genomic_DNA"/>
</dbReference>
<keyword evidence="2" id="KW-1185">Reference proteome</keyword>